<dbReference type="OrthoDB" id="203500at2759"/>
<dbReference type="EMBL" id="CAKKNE010000004">
    <property type="protein sequence ID" value="CAH0373325.1"/>
    <property type="molecule type" value="Genomic_DNA"/>
</dbReference>
<evidence type="ECO:0000313" key="2">
    <source>
        <dbReference type="Proteomes" id="UP000789595"/>
    </source>
</evidence>
<evidence type="ECO:0000313" key="1">
    <source>
        <dbReference type="EMBL" id="CAH0373325.1"/>
    </source>
</evidence>
<comment type="caution">
    <text evidence="1">The sequence shown here is derived from an EMBL/GenBank/DDBJ whole genome shotgun (WGS) entry which is preliminary data.</text>
</comment>
<dbReference type="Proteomes" id="UP000789595">
    <property type="component" value="Unassembled WGS sequence"/>
</dbReference>
<dbReference type="AlphaFoldDB" id="A0A8J2SK07"/>
<proteinExistence type="predicted"/>
<sequence>MKVAPAVAEVLGVVDDAAGGHTEGYGEVLSVAHAPPVAAPAAPRPAEMERGPAAADEVQPGAGGARGSIEFLGRWNEKYGGRWSDNERAMPVKMEVEEYNVRLAFSKFVDELVQNGAPSGTFVMTSSTSAFSILRRGGPWRYVSWSASPEDKSYQRHGFVGMAPQGIIDSRLVLVRQGSPNVLRFDHWQALQAGGAAPLTCHASNPGNGGIGKMYPEERRFWGGRYTESKCVAARDACSVQLVQGKFLKRVDADLVLEAGNREGTGVSWVGGESDEETYTAGTWGYGREWEVNEDGSISLVIDPDLVVNVHRDLVLGVDSGVESDQHKNIRFADFEGVVDDFGASLQMAAYRVTLPRGGFREWAGRAPPLAPEDLHTGPRSDGLLSTDEISGRYSAACSCTPAPTICPSMTVVPLGADAIETFRSGCTTVIPILVTCPLVEGGVQIRVPGTNKFRHWPEGRFAGDEEGVTFSANGMAKQGCCCFKKRPHSQKRTFQKVDAGDLAGTWCGCFPIVPLGLLAPILCTTKKALNQDQYEVSGCCCLLGLPLPYLCGGTHTREYVNGHPTNVFTLDDDGSGQAHNPQEDRWYRDSSYAYGTAFAHPHFPYCSTKCC</sequence>
<name>A0A8J2SK07_9STRA</name>
<reference evidence="1" key="1">
    <citation type="submission" date="2021-11" db="EMBL/GenBank/DDBJ databases">
        <authorList>
            <consortium name="Genoscope - CEA"/>
            <person name="William W."/>
        </authorList>
    </citation>
    <scope>NUCLEOTIDE SEQUENCE</scope>
</reference>
<protein>
    <submittedName>
        <fullName evidence="1">Uncharacterized protein</fullName>
    </submittedName>
</protein>
<gene>
    <name evidence="1" type="ORF">PECAL_4P05120</name>
</gene>
<accession>A0A8J2SK07</accession>
<keyword evidence="2" id="KW-1185">Reference proteome</keyword>
<organism evidence="1 2">
    <name type="scientific">Pelagomonas calceolata</name>
    <dbReference type="NCBI Taxonomy" id="35677"/>
    <lineage>
        <taxon>Eukaryota</taxon>
        <taxon>Sar</taxon>
        <taxon>Stramenopiles</taxon>
        <taxon>Ochrophyta</taxon>
        <taxon>Pelagophyceae</taxon>
        <taxon>Pelagomonadales</taxon>
        <taxon>Pelagomonadaceae</taxon>
        <taxon>Pelagomonas</taxon>
    </lineage>
</organism>